<comment type="caution">
    <text evidence="7">The sequence shown here is derived from an EMBL/GenBank/DDBJ whole genome shotgun (WGS) entry which is preliminary data.</text>
</comment>
<sequence length="470" mass="52128">MCLVMSKQEKILPYILPVIFFLLPWQTLYIFSQYTIAGEVFQYGVVSLYAVELLVVFAYLLYGRLQITKSLQKIVSLTFLLMGFVLASALWAINFDLALGQFAHILVALMLFLLLLDKRTNLQHVAMGLIAGLIIPIGLSVWQVVVGASGASTLFGLAFRDAQTLGDAVLTLENGTRILRAYGSFSHPNIFGGYLVIGLLSLLFVRLGLSPFSKGEWEGVAGRVQKILWLTTFVFLFIGLILTYSQSAWIAIIIAFVCGIGTLFFWRQKIANPLWQSRIRPCRVSIKEVWGSCLLARFKVIALIFSVLIILGSIFGILTLNSIGVSQTSITERAAQYQEWPQVVSDFWIFGSGLGNYTYAVEAFDPSKEWWQYQPVHNAPMLIVGEIGVVGLILVIGWLALIDKLNVNRILADSLSANEEQNAVCRFGSIIALMMGCALLVIAGLDHYLWSQWSGLALVAYVVAMTARVE</sequence>
<evidence type="ECO:0000256" key="4">
    <source>
        <dbReference type="ARBA" id="ARBA00023136"/>
    </source>
</evidence>
<feature type="transmembrane region" description="Helical" evidence="5">
    <location>
        <begin position="248"/>
        <end position="266"/>
    </location>
</feature>
<evidence type="ECO:0000313" key="7">
    <source>
        <dbReference type="EMBL" id="KKR98870.1"/>
    </source>
</evidence>
<dbReference type="Proteomes" id="UP000033930">
    <property type="component" value="Unassembled WGS sequence"/>
</dbReference>
<evidence type="ECO:0000313" key="8">
    <source>
        <dbReference type="Proteomes" id="UP000033930"/>
    </source>
</evidence>
<dbReference type="Pfam" id="PF04932">
    <property type="entry name" value="Wzy_C"/>
    <property type="match status" value="1"/>
</dbReference>
<feature type="transmembrane region" description="Helical" evidence="5">
    <location>
        <begin position="125"/>
        <end position="145"/>
    </location>
</feature>
<dbReference type="PANTHER" id="PTHR37422:SF13">
    <property type="entry name" value="LIPOPOLYSACCHARIDE BIOSYNTHESIS PROTEIN PA4999-RELATED"/>
    <property type="match status" value="1"/>
</dbReference>
<gene>
    <name evidence="7" type="ORF">UU50_C0014G0002</name>
</gene>
<dbReference type="InterPro" id="IPR051533">
    <property type="entry name" value="WaaL-like"/>
</dbReference>
<dbReference type="EMBL" id="LCAW01000014">
    <property type="protein sequence ID" value="KKR98870.1"/>
    <property type="molecule type" value="Genomic_DNA"/>
</dbReference>
<organism evidence="7 8">
    <name type="scientific">Candidatus Uhrbacteria bacterium GW2011_GWC1_41_20</name>
    <dbReference type="NCBI Taxonomy" id="1618983"/>
    <lineage>
        <taxon>Bacteria</taxon>
        <taxon>Candidatus Uhriibacteriota</taxon>
    </lineage>
</organism>
<keyword evidence="3 5" id="KW-1133">Transmembrane helix</keyword>
<dbReference type="InterPro" id="IPR007016">
    <property type="entry name" value="O-antigen_ligase-rel_domated"/>
</dbReference>
<keyword evidence="2 5" id="KW-0812">Transmembrane</keyword>
<feature type="transmembrane region" description="Helical" evidence="5">
    <location>
        <begin position="379"/>
        <end position="402"/>
    </location>
</feature>
<feature type="transmembrane region" description="Helical" evidence="5">
    <location>
        <begin position="43"/>
        <end position="62"/>
    </location>
</feature>
<name>A0A0G0XPY4_9BACT</name>
<feature type="transmembrane region" description="Helical" evidence="5">
    <location>
        <begin position="99"/>
        <end position="116"/>
    </location>
</feature>
<feature type="transmembrane region" description="Helical" evidence="5">
    <location>
        <begin position="300"/>
        <end position="320"/>
    </location>
</feature>
<evidence type="ECO:0000256" key="2">
    <source>
        <dbReference type="ARBA" id="ARBA00022692"/>
    </source>
</evidence>
<reference evidence="7 8" key="1">
    <citation type="journal article" date="2015" name="Nature">
        <title>rRNA introns, odd ribosomes, and small enigmatic genomes across a large radiation of phyla.</title>
        <authorList>
            <person name="Brown C.T."/>
            <person name="Hug L.A."/>
            <person name="Thomas B.C."/>
            <person name="Sharon I."/>
            <person name="Castelle C.J."/>
            <person name="Singh A."/>
            <person name="Wilkins M.J."/>
            <person name="Williams K.H."/>
            <person name="Banfield J.F."/>
        </authorList>
    </citation>
    <scope>NUCLEOTIDE SEQUENCE [LARGE SCALE GENOMIC DNA]</scope>
</reference>
<evidence type="ECO:0000256" key="1">
    <source>
        <dbReference type="ARBA" id="ARBA00004141"/>
    </source>
</evidence>
<accession>A0A0G0XPY4</accession>
<protein>
    <submittedName>
        <fullName evidence="7">Inorganic carbon transporter</fullName>
    </submittedName>
</protein>
<feature type="transmembrane region" description="Helical" evidence="5">
    <location>
        <begin position="74"/>
        <end position="93"/>
    </location>
</feature>
<dbReference type="AlphaFoldDB" id="A0A0G0XPY4"/>
<evidence type="ECO:0000256" key="5">
    <source>
        <dbReference type="SAM" id="Phobius"/>
    </source>
</evidence>
<feature type="transmembrane region" description="Helical" evidence="5">
    <location>
        <begin position="12"/>
        <end position="31"/>
    </location>
</feature>
<comment type="subcellular location">
    <subcellularLocation>
        <location evidence="1">Membrane</location>
        <topology evidence="1">Multi-pass membrane protein</topology>
    </subcellularLocation>
</comment>
<feature type="transmembrane region" description="Helical" evidence="5">
    <location>
        <begin position="191"/>
        <end position="212"/>
    </location>
</feature>
<dbReference type="GO" id="GO:0016020">
    <property type="term" value="C:membrane"/>
    <property type="evidence" value="ECO:0007669"/>
    <property type="project" value="UniProtKB-SubCell"/>
</dbReference>
<dbReference type="PANTHER" id="PTHR37422">
    <property type="entry name" value="TEICHURONIC ACID BIOSYNTHESIS PROTEIN TUAE"/>
    <property type="match status" value="1"/>
</dbReference>
<feature type="domain" description="O-antigen ligase-related" evidence="6">
    <location>
        <begin position="232"/>
        <end position="396"/>
    </location>
</feature>
<proteinExistence type="predicted"/>
<keyword evidence="4 5" id="KW-0472">Membrane</keyword>
<evidence type="ECO:0000259" key="6">
    <source>
        <dbReference type="Pfam" id="PF04932"/>
    </source>
</evidence>
<feature type="transmembrane region" description="Helical" evidence="5">
    <location>
        <begin position="450"/>
        <end position="469"/>
    </location>
</feature>
<evidence type="ECO:0000256" key="3">
    <source>
        <dbReference type="ARBA" id="ARBA00022989"/>
    </source>
</evidence>
<feature type="transmembrane region" description="Helical" evidence="5">
    <location>
        <begin position="224"/>
        <end position="242"/>
    </location>
</feature>
<feature type="transmembrane region" description="Helical" evidence="5">
    <location>
        <begin position="423"/>
        <end position="444"/>
    </location>
</feature>